<feature type="region of interest" description="Disordered" evidence="1">
    <location>
        <begin position="71"/>
        <end position="108"/>
    </location>
</feature>
<organism evidence="4 5">
    <name type="scientific">Corynebacterium spheniscorum</name>
    <dbReference type="NCBI Taxonomy" id="185761"/>
    <lineage>
        <taxon>Bacteria</taxon>
        <taxon>Bacillati</taxon>
        <taxon>Actinomycetota</taxon>
        <taxon>Actinomycetes</taxon>
        <taxon>Mycobacteriales</taxon>
        <taxon>Corynebacteriaceae</taxon>
        <taxon>Corynebacterium</taxon>
    </lineage>
</organism>
<feature type="domain" description="LytR/CpsA/Psr regulator C-terminal" evidence="3">
    <location>
        <begin position="112"/>
        <end position="202"/>
    </location>
</feature>
<feature type="compositionally biased region" description="Pro residues" evidence="1">
    <location>
        <begin position="82"/>
        <end position="93"/>
    </location>
</feature>
<gene>
    <name evidence="4" type="ORF">SAMN05660282_01500</name>
</gene>
<dbReference type="RefSeq" id="WP_223845900.1">
    <property type="nucleotide sequence ID" value="NZ_FOPJ01000008.1"/>
</dbReference>
<keyword evidence="2" id="KW-1133">Transmembrane helix</keyword>
<keyword evidence="2" id="KW-0472">Membrane</keyword>
<evidence type="ECO:0000256" key="2">
    <source>
        <dbReference type="SAM" id="Phobius"/>
    </source>
</evidence>
<dbReference type="STRING" id="185761.SAMN05660282_01500"/>
<sequence length="208" mass="21609">MSSHNRQPDTQAEPPADYSDEPRSGVQNLPLRGLAMVLIAVAALLALWAIYSMSRTEAANNAASSTTSVTSSAAPASAAPQSPAPAQPSPAEQPQPAESSAEQTPAAPMEEATIHVLNNSTQQGLAAQVSQKLTGDPKYHAGEVGNLPNTILSENTVFFNPGDAAAEHEARELATRIGGVARERIPELPQETEGPHSLVVVLVNAPAL</sequence>
<evidence type="ECO:0000256" key="1">
    <source>
        <dbReference type="SAM" id="MobiDB-lite"/>
    </source>
</evidence>
<feature type="compositionally biased region" description="Low complexity" evidence="1">
    <location>
        <begin position="71"/>
        <end position="81"/>
    </location>
</feature>
<evidence type="ECO:0000313" key="5">
    <source>
        <dbReference type="Proteomes" id="UP000199065"/>
    </source>
</evidence>
<dbReference type="AlphaFoldDB" id="A0A1I2TGN3"/>
<dbReference type="Proteomes" id="UP000199065">
    <property type="component" value="Unassembled WGS sequence"/>
</dbReference>
<evidence type="ECO:0000259" key="3">
    <source>
        <dbReference type="Pfam" id="PF13399"/>
    </source>
</evidence>
<feature type="region of interest" description="Disordered" evidence="1">
    <location>
        <begin position="1"/>
        <end position="24"/>
    </location>
</feature>
<dbReference type="InterPro" id="IPR027381">
    <property type="entry name" value="LytR/CpsA/Psr_C"/>
</dbReference>
<reference evidence="4 5" key="1">
    <citation type="submission" date="2016-10" db="EMBL/GenBank/DDBJ databases">
        <authorList>
            <person name="de Groot N.N."/>
        </authorList>
    </citation>
    <scope>NUCLEOTIDE SEQUENCE [LARGE SCALE GENOMIC DNA]</scope>
    <source>
        <strain>J11</strain>
        <strain evidence="5">PG 39</strain>
    </source>
</reference>
<feature type="transmembrane region" description="Helical" evidence="2">
    <location>
        <begin position="31"/>
        <end position="51"/>
    </location>
</feature>
<proteinExistence type="predicted"/>
<evidence type="ECO:0000313" key="4">
    <source>
        <dbReference type="EMBL" id="SFG64064.1"/>
    </source>
</evidence>
<keyword evidence="2" id="KW-0812">Transmembrane</keyword>
<dbReference type="EMBL" id="FOPJ01000008">
    <property type="protein sequence ID" value="SFG64064.1"/>
    <property type="molecule type" value="Genomic_DNA"/>
</dbReference>
<dbReference type="Gene3D" id="3.30.70.2390">
    <property type="match status" value="1"/>
</dbReference>
<keyword evidence="5" id="KW-1185">Reference proteome</keyword>
<accession>A0A1I2TGN3</accession>
<protein>
    <submittedName>
        <fullName evidence="4">LytR cell envelope-related transcriptional attenuator</fullName>
    </submittedName>
</protein>
<dbReference type="Pfam" id="PF13399">
    <property type="entry name" value="LytR_C"/>
    <property type="match status" value="1"/>
</dbReference>
<name>A0A1I2TGN3_9CORY</name>
<feature type="compositionally biased region" description="Polar residues" evidence="1">
    <location>
        <begin position="1"/>
        <end position="10"/>
    </location>
</feature>